<evidence type="ECO:0000259" key="19">
    <source>
        <dbReference type="SMART" id="SM00900"/>
    </source>
</evidence>
<keyword evidence="7 16" id="KW-0812">Transmembrane</keyword>
<evidence type="ECO:0000256" key="18">
    <source>
        <dbReference type="SAM" id="MobiDB-lite"/>
    </source>
</evidence>
<comment type="subcellular location">
    <subcellularLocation>
        <location evidence="16">Cell membrane</location>
        <topology evidence="16">Single-pass membrane protein</topology>
    </subcellularLocation>
</comment>
<dbReference type="GO" id="GO:0006814">
    <property type="term" value="P:sodium ion transport"/>
    <property type="evidence" value="ECO:0007669"/>
    <property type="project" value="UniProtKB-UniRule"/>
</dbReference>
<evidence type="ECO:0000313" key="21">
    <source>
        <dbReference type="Proteomes" id="UP000262004"/>
    </source>
</evidence>
<evidence type="ECO:0000256" key="12">
    <source>
        <dbReference type="ARBA" id="ARBA00023065"/>
    </source>
</evidence>
<dbReference type="Pfam" id="PF04205">
    <property type="entry name" value="FMN_bind"/>
    <property type="match status" value="1"/>
</dbReference>
<dbReference type="GO" id="GO:0010181">
    <property type="term" value="F:FMN binding"/>
    <property type="evidence" value="ECO:0007669"/>
    <property type="project" value="UniProtKB-UniRule"/>
</dbReference>
<evidence type="ECO:0000256" key="10">
    <source>
        <dbReference type="ARBA" id="ARBA00023027"/>
    </source>
</evidence>
<keyword evidence="11 16" id="KW-0915">Sodium</keyword>
<evidence type="ECO:0000256" key="5">
    <source>
        <dbReference type="ARBA" id="ARBA00022630"/>
    </source>
</evidence>
<dbReference type="AlphaFoldDB" id="A0A2Z6DZD2"/>
<comment type="function">
    <text evidence="16">NQR complex catalyzes the reduction of ubiquinone-1 to ubiquinol by two successive reactions, coupled with the transport of Na(+) ions from the cytoplasm to the periplasm. NqrA to NqrE are probably involved in the second step, the conversion of ubisemiquinone to ubiquinol.</text>
</comment>
<dbReference type="NCBIfam" id="TIGR01938">
    <property type="entry name" value="nqrC"/>
    <property type="match status" value="1"/>
</dbReference>
<dbReference type="Proteomes" id="UP000262004">
    <property type="component" value="Chromosome"/>
</dbReference>
<keyword evidence="4 16" id="KW-0597">Phosphoprotein</keyword>
<feature type="modified residue" description="FMN phosphoryl threonine" evidence="16">
    <location>
        <position position="242"/>
    </location>
</feature>
<dbReference type="RefSeq" id="WP_119335424.1">
    <property type="nucleotide sequence ID" value="NZ_AP018558.1"/>
</dbReference>
<dbReference type="InterPro" id="IPR007329">
    <property type="entry name" value="FMN-bd"/>
</dbReference>
<keyword evidence="21" id="KW-1185">Reference proteome</keyword>
<keyword evidence="2 16" id="KW-1003">Cell membrane</keyword>
<dbReference type="InterPro" id="IPR010204">
    <property type="entry name" value="NqrC"/>
</dbReference>
<dbReference type="KEGG" id="htl:HPTL_1448"/>
<dbReference type="GO" id="GO:0005886">
    <property type="term" value="C:plasma membrane"/>
    <property type="evidence" value="ECO:0007669"/>
    <property type="project" value="UniProtKB-SubCell"/>
</dbReference>
<reference evidence="20 21" key="1">
    <citation type="submission" date="2018-04" db="EMBL/GenBank/DDBJ databases">
        <title>Complete genome sequence of Hydrogenophilus thermoluteolus TH-1.</title>
        <authorList>
            <person name="Arai H."/>
        </authorList>
    </citation>
    <scope>NUCLEOTIDE SEQUENCE [LARGE SCALE GENOMIC DNA]</scope>
    <source>
        <strain evidence="20 21">TH-1</strain>
    </source>
</reference>
<sequence>MSNSETFNLKAIWALPNDDLRKIVAVALVVCFFCAALVSATVVALRPLQQHNQAAFRAKNIVEVAGIWQPGSPISPAEALKSLEQVWVELGTGRVLDTPPPLPADPQKIARDPNWSQPLARSEDPAGIKRLPKVMPVYLKRDANGKVTVIVLPIHGSGLWSTMWGFLALEGDGTTIRGLKFYQQAETPGLGGEVENPKWRALWHGKRAFDEQGQVAIHVVKGRVDPNTPEAQFAVDGLAGATLTSKGVDQTVRFWLSERAYGPFLQSLRSKGDGQ</sequence>
<feature type="domain" description="FMN-binding" evidence="19">
    <location>
        <begin position="158"/>
        <end position="259"/>
    </location>
</feature>
<evidence type="ECO:0000256" key="7">
    <source>
        <dbReference type="ARBA" id="ARBA00022692"/>
    </source>
</evidence>
<evidence type="ECO:0000256" key="8">
    <source>
        <dbReference type="ARBA" id="ARBA00022967"/>
    </source>
</evidence>
<evidence type="ECO:0000256" key="3">
    <source>
        <dbReference type="ARBA" id="ARBA00022519"/>
    </source>
</evidence>
<comment type="similarity">
    <text evidence="16 17">Belongs to the NqrC family.</text>
</comment>
<comment type="caution">
    <text evidence="16">Lacks conserved residue(s) required for the propagation of feature annotation.</text>
</comment>
<dbReference type="SMART" id="SM00900">
    <property type="entry name" value="FMN_bind"/>
    <property type="match status" value="1"/>
</dbReference>
<feature type="region of interest" description="Disordered" evidence="18">
    <location>
        <begin position="99"/>
        <end position="122"/>
    </location>
</feature>
<keyword evidence="5 16" id="KW-0285">Flavoprotein</keyword>
<dbReference type="HAMAP" id="MF_00427">
    <property type="entry name" value="NqrC"/>
    <property type="match status" value="1"/>
</dbReference>
<comment type="subunit">
    <text evidence="16 17">Composed of six subunits; NqrA, NqrB, NqrC, NqrD, NqrE and NqrF.</text>
</comment>
<evidence type="ECO:0000256" key="4">
    <source>
        <dbReference type="ARBA" id="ARBA00022553"/>
    </source>
</evidence>
<evidence type="ECO:0000256" key="9">
    <source>
        <dbReference type="ARBA" id="ARBA00022989"/>
    </source>
</evidence>
<evidence type="ECO:0000256" key="14">
    <source>
        <dbReference type="ARBA" id="ARBA00023136"/>
    </source>
</evidence>
<dbReference type="PANTHER" id="PTHR37838:SF1">
    <property type="entry name" value="NA(+)-TRANSLOCATING NADH-QUINONE REDUCTASE SUBUNIT C"/>
    <property type="match status" value="1"/>
</dbReference>
<keyword evidence="13 16" id="KW-0830">Ubiquinone</keyword>
<keyword evidence="12 16" id="KW-0406">Ion transport</keyword>
<keyword evidence="10 16" id="KW-0520">NAD</keyword>
<evidence type="ECO:0000313" key="20">
    <source>
        <dbReference type="EMBL" id="BBD77710.1"/>
    </source>
</evidence>
<evidence type="ECO:0000256" key="11">
    <source>
        <dbReference type="ARBA" id="ARBA00023053"/>
    </source>
</evidence>
<keyword evidence="3" id="KW-0997">Cell inner membrane</keyword>
<keyword evidence="15 16" id="KW-0739">Sodium transport</keyword>
<gene>
    <name evidence="16 20" type="primary">nqrC</name>
    <name evidence="20" type="ORF">HPTL_1448</name>
</gene>
<comment type="catalytic activity">
    <reaction evidence="16 17">
        <text>a ubiquinone + n Na(+)(in) + NADH + H(+) = a ubiquinol + n Na(+)(out) + NAD(+)</text>
        <dbReference type="Rhea" id="RHEA:47748"/>
        <dbReference type="Rhea" id="RHEA-COMP:9565"/>
        <dbReference type="Rhea" id="RHEA-COMP:9566"/>
        <dbReference type="ChEBI" id="CHEBI:15378"/>
        <dbReference type="ChEBI" id="CHEBI:16389"/>
        <dbReference type="ChEBI" id="CHEBI:17976"/>
        <dbReference type="ChEBI" id="CHEBI:29101"/>
        <dbReference type="ChEBI" id="CHEBI:57540"/>
        <dbReference type="ChEBI" id="CHEBI:57945"/>
        <dbReference type="EC" id="7.2.1.1"/>
    </reaction>
</comment>
<evidence type="ECO:0000256" key="16">
    <source>
        <dbReference type="HAMAP-Rule" id="MF_00427"/>
    </source>
</evidence>
<organism evidence="20 21">
    <name type="scientific">Hydrogenophilus thermoluteolus</name>
    <name type="common">Pseudomonas hydrogenothermophila</name>
    <dbReference type="NCBI Taxonomy" id="297"/>
    <lineage>
        <taxon>Bacteria</taxon>
        <taxon>Pseudomonadati</taxon>
        <taxon>Pseudomonadota</taxon>
        <taxon>Hydrogenophilia</taxon>
        <taxon>Hydrogenophilales</taxon>
        <taxon>Hydrogenophilaceae</taxon>
        <taxon>Hydrogenophilus</taxon>
    </lineage>
</organism>
<evidence type="ECO:0000256" key="6">
    <source>
        <dbReference type="ARBA" id="ARBA00022643"/>
    </source>
</evidence>
<keyword evidence="6 16" id="KW-0288">FMN</keyword>
<dbReference type="PANTHER" id="PTHR37838">
    <property type="entry name" value="NA(+)-TRANSLOCATING NADH-QUINONE REDUCTASE SUBUNIT C"/>
    <property type="match status" value="1"/>
</dbReference>
<evidence type="ECO:0000256" key="17">
    <source>
        <dbReference type="PIRNR" id="PIRNR009437"/>
    </source>
</evidence>
<dbReference type="NCBIfam" id="NF003749">
    <property type="entry name" value="PRK05346.1-5"/>
    <property type="match status" value="1"/>
</dbReference>
<evidence type="ECO:0000256" key="13">
    <source>
        <dbReference type="ARBA" id="ARBA00023075"/>
    </source>
</evidence>
<comment type="cofactor">
    <cofactor evidence="16 17">
        <name>FMN</name>
        <dbReference type="ChEBI" id="CHEBI:58210"/>
    </cofactor>
</comment>
<feature type="transmembrane region" description="Helical" evidence="16">
    <location>
        <begin position="23"/>
        <end position="45"/>
    </location>
</feature>
<accession>A0A2Z6DZD2</accession>
<keyword evidence="9 16" id="KW-1133">Transmembrane helix</keyword>
<keyword evidence="1 16" id="KW-0813">Transport</keyword>
<keyword evidence="8 16" id="KW-1278">Translocase</keyword>
<dbReference type="OrthoDB" id="9787579at2"/>
<proteinExistence type="inferred from homology"/>
<dbReference type="PIRSF" id="PIRSF009437">
    <property type="entry name" value="NQR-1_subunit_C"/>
    <property type="match status" value="1"/>
</dbReference>
<dbReference type="EMBL" id="AP018558">
    <property type="protein sequence ID" value="BBD77710.1"/>
    <property type="molecule type" value="Genomic_DNA"/>
</dbReference>
<protein>
    <recommendedName>
        <fullName evidence="16 17">Na(+)-translocating NADH-quinone reductase subunit C</fullName>
        <shortName evidence="16 17">Na(+)-NQR subunit C</shortName>
        <shortName evidence="16 17">Na(+)-translocating NQR subunit C</shortName>
        <ecNumber evidence="16 17">7.2.1.1</ecNumber>
    </recommendedName>
    <alternativeName>
        <fullName evidence="16 17">NQR complex subunit C</fullName>
    </alternativeName>
    <alternativeName>
        <fullName evidence="16 17">NQR-1 subunit C</fullName>
    </alternativeName>
</protein>
<evidence type="ECO:0000256" key="2">
    <source>
        <dbReference type="ARBA" id="ARBA00022475"/>
    </source>
</evidence>
<evidence type="ECO:0000256" key="1">
    <source>
        <dbReference type="ARBA" id="ARBA00022448"/>
    </source>
</evidence>
<keyword evidence="14 16" id="KW-0472">Membrane</keyword>
<name>A0A2Z6DZD2_HYDTE</name>
<evidence type="ECO:0000256" key="15">
    <source>
        <dbReference type="ARBA" id="ARBA00023201"/>
    </source>
</evidence>
<dbReference type="EC" id="7.2.1.1" evidence="16 17"/>
<dbReference type="GO" id="GO:0016655">
    <property type="term" value="F:oxidoreductase activity, acting on NAD(P)H, quinone or similar compound as acceptor"/>
    <property type="evidence" value="ECO:0007669"/>
    <property type="project" value="UniProtKB-UniRule"/>
</dbReference>